<evidence type="ECO:0000313" key="5">
    <source>
        <dbReference type="EMBL" id="GJD46743.1"/>
    </source>
</evidence>
<keyword evidence="1" id="KW-0805">Transcription regulation</keyword>
<organism evidence="5 6">
    <name type="scientific">Methylobacterium cerastii</name>
    <dbReference type="NCBI Taxonomy" id="932741"/>
    <lineage>
        <taxon>Bacteria</taxon>
        <taxon>Pseudomonadati</taxon>
        <taxon>Pseudomonadota</taxon>
        <taxon>Alphaproteobacteria</taxon>
        <taxon>Hyphomicrobiales</taxon>
        <taxon>Methylobacteriaceae</taxon>
        <taxon>Methylobacterium</taxon>
    </lineage>
</organism>
<dbReference type="Pfam" id="PF14525">
    <property type="entry name" value="AraC_binding_2"/>
    <property type="match status" value="1"/>
</dbReference>
<dbReference type="PANTHER" id="PTHR46796">
    <property type="entry name" value="HTH-TYPE TRANSCRIPTIONAL ACTIVATOR RHAS-RELATED"/>
    <property type="match status" value="1"/>
</dbReference>
<gene>
    <name evidence="5" type="ORF">AFCDBAGC_4627</name>
</gene>
<dbReference type="PROSITE" id="PS01124">
    <property type="entry name" value="HTH_ARAC_FAMILY_2"/>
    <property type="match status" value="1"/>
</dbReference>
<dbReference type="Pfam" id="PF12833">
    <property type="entry name" value="HTH_18"/>
    <property type="match status" value="1"/>
</dbReference>
<evidence type="ECO:0000256" key="1">
    <source>
        <dbReference type="ARBA" id="ARBA00023015"/>
    </source>
</evidence>
<dbReference type="InterPro" id="IPR009057">
    <property type="entry name" value="Homeodomain-like_sf"/>
</dbReference>
<keyword evidence="3" id="KW-0804">Transcription</keyword>
<comment type="caution">
    <text evidence="5">The sequence shown here is derived from an EMBL/GenBank/DDBJ whole genome shotgun (WGS) entry which is preliminary data.</text>
</comment>
<evidence type="ECO:0000313" key="6">
    <source>
        <dbReference type="Proteomes" id="UP001055117"/>
    </source>
</evidence>
<feature type="domain" description="HTH araC/xylS-type" evidence="4">
    <location>
        <begin position="211"/>
        <end position="310"/>
    </location>
</feature>
<dbReference type="PANTHER" id="PTHR46796:SF6">
    <property type="entry name" value="ARAC SUBFAMILY"/>
    <property type="match status" value="1"/>
</dbReference>
<name>A0ABQ4QNA7_9HYPH</name>
<dbReference type="Proteomes" id="UP001055117">
    <property type="component" value="Unassembled WGS sequence"/>
</dbReference>
<evidence type="ECO:0000256" key="3">
    <source>
        <dbReference type="ARBA" id="ARBA00023163"/>
    </source>
</evidence>
<dbReference type="Gene3D" id="1.10.10.60">
    <property type="entry name" value="Homeodomain-like"/>
    <property type="match status" value="1"/>
</dbReference>
<dbReference type="InterPro" id="IPR050204">
    <property type="entry name" value="AraC_XylS_family_regulators"/>
</dbReference>
<dbReference type="InterPro" id="IPR035418">
    <property type="entry name" value="AraC-bd_2"/>
</dbReference>
<dbReference type="InterPro" id="IPR018060">
    <property type="entry name" value="HTH_AraC"/>
</dbReference>
<keyword evidence="2" id="KW-0238">DNA-binding</keyword>
<keyword evidence="6" id="KW-1185">Reference proteome</keyword>
<dbReference type="EMBL" id="BPQG01000088">
    <property type="protein sequence ID" value="GJD46743.1"/>
    <property type="molecule type" value="Genomic_DNA"/>
</dbReference>
<sequence length="336" mass="36184">MTLQSFSFAAQSPDAPDGFGTYHDLYAHGSDVALTGEGFYARFQAHRFPRMVVFDRHLNGLVHSRGAARVRRDGFDHVNLHLLLAGRLSGGVPGDEVRVAPGEILLFDTTRPQSSRADHAHVVTVALARDPVEGSLRGLRGFHGTVLPEASGGLVADLMVSLARRASAMNPRAAAGAARALTTVLAAVLDDRTGLGFDPDTEAQLVLLRRERAEAFIATRLSDSTLDAETIARGVGVSRSVLYRSFSEDGGVANVLRLRRLESLRACLRRPSETRSIAALAFACGFGSESHCNRAFHAAFGRPPGQFRADLQRARASRAGIADARSQLAAWLCELY</sequence>
<dbReference type="SUPFAM" id="SSF46689">
    <property type="entry name" value="Homeodomain-like"/>
    <property type="match status" value="1"/>
</dbReference>
<proteinExistence type="predicted"/>
<dbReference type="SMART" id="SM00342">
    <property type="entry name" value="HTH_ARAC"/>
    <property type="match status" value="1"/>
</dbReference>
<evidence type="ECO:0000256" key="2">
    <source>
        <dbReference type="ARBA" id="ARBA00023125"/>
    </source>
</evidence>
<accession>A0ABQ4QNA7</accession>
<reference evidence="5 6" key="1">
    <citation type="journal article" date="2021" name="Front. Microbiol.">
        <title>Comprehensive Comparative Genomics and Phenotyping of Methylobacterium Species.</title>
        <authorList>
            <person name="Alessa O."/>
            <person name="Ogura Y."/>
            <person name="Fujitani Y."/>
            <person name="Takami H."/>
            <person name="Hayashi T."/>
            <person name="Sahin N."/>
            <person name="Tani A."/>
        </authorList>
    </citation>
    <scope>NUCLEOTIDE SEQUENCE [LARGE SCALE GENOMIC DNA]</scope>
    <source>
        <strain evidence="5 6">DSM 23679</strain>
    </source>
</reference>
<protein>
    <recommendedName>
        <fullName evidence="4">HTH araC/xylS-type domain-containing protein</fullName>
    </recommendedName>
</protein>
<evidence type="ECO:0000259" key="4">
    <source>
        <dbReference type="PROSITE" id="PS01124"/>
    </source>
</evidence>